<dbReference type="RefSeq" id="WP_173766471.1">
    <property type="nucleotide sequence ID" value="NZ_CP048836.1"/>
</dbReference>
<reference evidence="5 6" key="1">
    <citation type="submission" date="2020-02" db="EMBL/GenBank/DDBJ databases">
        <title>Nitrogenibacter mangrovi gen. nov., sp. nov. isolated from mangrove sediment, a denitrifying betaproteobacterium.</title>
        <authorList>
            <person name="Liao H."/>
            <person name="Tian Y."/>
        </authorList>
    </citation>
    <scope>NUCLEOTIDE SEQUENCE [LARGE SCALE GENOMIC DNA]</scope>
    <source>
        <strain evidence="5 6">M9-3-2</strain>
    </source>
</reference>
<dbReference type="SMART" id="SM00418">
    <property type="entry name" value="HTH_ARSR"/>
    <property type="match status" value="1"/>
</dbReference>
<dbReference type="GO" id="GO:0003677">
    <property type="term" value="F:DNA binding"/>
    <property type="evidence" value="ECO:0007669"/>
    <property type="project" value="UniProtKB-KW"/>
</dbReference>
<dbReference type="PANTHER" id="PTHR43132">
    <property type="entry name" value="ARSENICAL RESISTANCE OPERON REPRESSOR ARSR-RELATED"/>
    <property type="match status" value="1"/>
</dbReference>
<dbReference type="InterPro" id="IPR001845">
    <property type="entry name" value="HTH_ArsR_DNA-bd_dom"/>
</dbReference>
<dbReference type="Pfam" id="PF01022">
    <property type="entry name" value="HTH_5"/>
    <property type="match status" value="1"/>
</dbReference>
<organism evidence="5 6">
    <name type="scientific">Nitrogeniibacter mangrovi</name>
    <dbReference type="NCBI Taxonomy" id="2016596"/>
    <lineage>
        <taxon>Bacteria</taxon>
        <taxon>Pseudomonadati</taxon>
        <taxon>Pseudomonadota</taxon>
        <taxon>Betaproteobacteria</taxon>
        <taxon>Rhodocyclales</taxon>
        <taxon>Zoogloeaceae</taxon>
        <taxon>Nitrogeniibacter</taxon>
    </lineage>
</organism>
<dbReference type="Proteomes" id="UP000501991">
    <property type="component" value="Chromosome"/>
</dbReference>
<dbReference type="PRINTS" id="PR00778">
    <property type="entry name" value="HTHARSR"/>
</dbReference>
<dbReference type="PANTHER" id="PTHR43132:SF9">
    <property type="entry name" value="ARSR FAMILY TRANSCRIPTIONAL REGULATORY PROTEIN"/>
    <property type="match status" value="1"/>
</dbReference>
<dbReference type="CDD" id="cd00090">
    <property type="entry name" value="HTH_ARSR"/>
    <property type="match status" value="1"/>
</dbReference>
<dbReference type="InterPro" id="IPR011991">
    <property type="entry name" value="ArsR-like_HTH"/>
</dbReference>
<sequence length="117" mass="13017">MDALGKVFEQVAGYFSLLSEPTRLKILHRLCGGACSVNDLAEATGLTQANTSRHLNLLYRAGVVDRDREGAQVFYRIVDPNLVGMCRPVCLAIAGREDLPEEERLALMRLVQDEKRT</sequence>
<dbReference type="InterPro" id="IPR051011">
    <property type="entry name" value="Metal_resp_trans_reg"/>
</dbReference>
<proteinExistence type="predicted"/>
<evidence type="ECO:0000313" key="6">
    <source>
        <dbReference type="Proteomes" id="UP000501991"/>
    </source>
</evidence>
<dbReference type="AlphaFoldDB" id="A0A6C1B4L9"/>
<keyword evidence="2" id="KW-0238">DNA-binding</keyword>
<dbReference type="InterPro" id="IPR036388">
    <property type="entry name" value="WH-like_DNA-bd_sf"/>
</dbReference>
<gene>
    <name evidence="5" type="ORF">G3580_13965</name>
</gene>
<dbReference type="GO" id="GO:0003700">
    <property type="term" value="F:DNA-binding transcription factor activity"/>
    <property type="evidence" value="ECO:0007669"/>
    <property type="project" value="InterPro"/>
</dbReference>
<keyword evidence="3" id="KW-0804">Transcription</keyword>
<dbReference type="InterPro" id="IPR036390">
    <property type="entry name" value="WH_DNA-bd_sf"/>
</dbReference>
<feature type="domain" description="HTH arsR-type" evidence="4">
    <location>
        <begin position="3"/>
        <end position="97"/>
    </location>
</feature>
<dbReference type="PROSITE" id="PS50987">
    <property type="entry name" value="HTH_ARSR_2"/>
    <property type="match status" value="1"/>
</dbReference>
<keyword evidence="6" id="KW-1185">Reference proteome</keyword>
<accession>A0A6C1B4L9</accession>
<dbReference type="Gene3D" id="1.10.10.10">
    <property type="entry name" value="Winged helix-like DNA-binding domain superfamily/Winged helix DNA-binding domain"/>
    <property type="match status" value="1"/>
</dbReference>
<evidence type="ECO:0000256" key="3">
    <source>
        <dbReference type="ARBA" id="ARBA00023163"/>
    </source>
</evidence>
<dbReference type="KEGG" id="azq:G3580_13965"/>
<evidence type="ECO:0000313" key="5">
    <source>
        <dbReference type="EMBL" id="QID18632.1"/>
    </source>
</evidence>
<name>A0A6C1B4L9_9RHOO</name>
<dbReference type="EMBL" id="CP048836">
    <property type="protein sequence ID" value="QID18632.1"/>
    <property type="molecule type" value="Genomic_DNA"/>
</dbReference>
<protein>
    <submittedName>
        <fullName evidence="5">Winged helix-turn-helix transcriptional regulator</fullName>
    </submittedName>
</protein>
<dbReference type="SUPFAM" id="SSF46785">
    <property type="entry name" value="Winged helix' DNA-binding domain"/>
    <property type="match status" value="1"/>
</dbReference>
<evidence type="ECO:0000259" key="4">
    <source>
        <dbReference type="PROSITE" id="PS50987"/>
    </source>
</evidence>
<dbReference type="NCBIfam" id="NF033788">
    <property type="entry name" value="HTH_metalloreg"/>
    <property type="match status" value="1"/>
</dbReference>
<evidence type="ECO:0000256" key="1">
    <source>
        <dbReference type="ARBA" id="ARBA00023015"/>
    </source>
</evidence>
<keyword evidence="1" id="KW-0805">Transcription regulation</keyword>
<evidence type="ECO:0000256" key="2">
    <source>
        <dbReference type="ARBA" id="ARBA00023125"/>
    </source>
</evidence>